<sequence>MAYVLLIGAILSEVVATMSLKASEGFTKLTPSIFVVIGYLLSFVLLGLALNRGLPVSTGYAIWAAVGTTVVAVLGVVIFGESLSGVAIVGIGLIIVGVVLVNVGGAEHGSSSGGEQSGLSERP</sequence>
<feature type="transmembrane region" description="Helical" evidence="12">
    <location>
        <begin position="62"/>
        <end position="80"/>
    </location>
</feature>
<proteinExistence type="inferred from homology"/>
<dbReference type="InterPro" id="IPR045324">
    <property type="entry name" value="Small_multidrug_res"/>
</dbReference>
<keyword evidence="6 12" id="KW-1133">Transmembrane helix</keyword>
<dbReference type="OrthoDB" id="3175079at2"/>
<keyword evidence="14" id="KW-1185">Reference proteome</keyword>
<evidence type="ECO:0000256" key="4">
    <source>
        <dbReference type="ARBA" id="ARBA00022475"/>
    </source>
</evidence>
<feature type="transmembrane region" description="Helical" evidence="12">
    <location>
        <begin position="32"/>
        <end position="50"/>
    </location>
</feature>
<dbReference type="PANTHER" id="PTHR30561:SF1">
    <property type="entry name" value="MULTIDRUG TRANSPORTER EMRE"/>
    <property type="match status" value="1"/>
</dbReference>
<evidence type="ECO:0000256" key="11">
    <source>
        <dbReference type="RuleBase" id="RU003942"/>
    </source>
</evidence>
<evidence type="ECO:0000256" key="6">
    <source>
        <dbReference type="ARBA" id="ARBA00022989"/>
    </source>
</evidence>
<comment type="caution">
    <text evidence="13">The sequence shown here is derived from an EMBL/GenBank/DDBJ whole genome shotgun (WGS) entry which is preliminary data.</text>
</comment>
<dbReference type="GO" id="GO:0005886">
    <property type="term" value="C:plasma membrane"/>
    <property type="evidence" value="ECO:0007669"/>
    <property type="project" value="UniProtKB-SubCell"/>
</dbReference>
<evidence type="ECO:0000256" key="9">
    <source>
        <dbReference type="ARBA" id="ARBA00071110"/>
    </source>
</evidence>
<evidence type="ECO:0000256" key="3">
    <source>
        <dbReference type="ARBA" id="ARBA00022448"/>
    </source>
</evidence>
<gene>
    <name evidence="13" type="ORF">GOOTI_239_00400</name>
</gene>
<dbReference type="FunFam" id="1.10.3730.20:FF:000001">
    <property type="entry name" value="Quaternary ammonium compound resistance transporter SugE"/>
    <property type="match status" value="1"/>
</dbReference>
<evidence type="ECO:0000256" key="1">
    <source>
        <dbReference type="ARBA" id="ARBA00004651"/>
    </source>
</evidence>
<dbReference type="EMBL" id="BAFB01000239">
    <property type="protein sequence ID" value="GAB36793.1"/>
    <property type="molecule type" value="Genomic_DNA"/>
</dbReference>
<protein>
    <recommendedName>
        <fullName evidence="10">Multidrug resistance protein Mmr</fullName>
    </recommendedName>
    <alternativeName>
        <fullName evidence="9">Multidrug resistance protein mmr</fullName>
    </alternativeName>
</protein>
<evidence type="ECO:0000256" key="10">
    <source>
        <dbReference type="ARBA" id="ARBA00072627"/>
    </source>
</evidence>
<keyword evidence="5 11" id="KW-0812">Transmembrane</keyword>
<dbReference type="PANTHER" id="PTHR30561">
    <property type="entry name" value="SMR FAMILY PROTON-DEPENDENT DRUG EFFLUX TRANSPORTER SUGE"/>
    <property type="match status" value="1"/>
</dbReference>
<evidence type="ECO:0000313" key="13">
    <source>
        <dbReference type="EMBL" id="GAB36793.1"/>
    </source>
</evidence>
<organism evidence="13 14">
    <name type="scientific">Gordonia otitidis (strain DSM 44809 / CCUG 52243 / JCM 12355 / NBRC 100426 / IFM 10032)</name>
    <dbReference type="NCBI Taxonomy" id="1108044"/>
    <lineage>
        <taxon>Bacteria</taxon>
        <taxon>Bacillati</taxon>
        <taxon>Actinomycetota</taxon>
        <taxon>Actinomycetes</taxon>
        <taxon>Mycobacteriales</taxon>
        <taxon>Gordoniaceae</taxon>
        <taxon>Gordonia</taxon>
    </lineage>
</organism>
<comment type="similarity">
    <text evidence="2">Belongs to the drug/metabolite transporter (DMT) superfamily. Small multidrug resistance (SMR) (TC 2.A.7.1) family. Mmr subfamily.</text>
</comment>
<evidence type="ECO:0000313" key="14">
    <source>
        <dbReference type="Proteomes" id="UP000005038"/>
    </source>
</evidence>
<dbReference type="GO" id="GO:0022857">
    <property type="term" value="F:transmembrane transporter activity"/>
    <property type="evidence" value="ECO:0007669"/>
    <property type="project" value="InterPro"/>
</dbReference>
<accession>H5TTI5</accession>
<dbReference type="Pfam" id="PF00893">
    <property type="entry name" value="Multi_Drug_Res"/>
    <property type="match status" value="1"/>
</dbReference>
<dbReference type="Gene3D" id="1.10.3730.20">
    <property type="match status" value="1"/>
</dbReference>
<keyword evidence="4" id="KW-1003">Cell membrane</keyword>
<dbReference type="GO" id="GO:0046677">
    <property type="term" value="P:response to antibiotic"/>
    <property type="evidence" value="ECO:0007669"/>
    <property type="project" value="UniProtKB-KW"/>
</dbReference>
<dbReference type="RefSeq" id="WP_007240955.1">
    <property type="nucleotide sequence ID" value="NZ_BAFB01000239.1"/>
</dbReference>
<evidence type="ECO:0000256" key="12">
    <source>
        <dbReference type="SAM" id="Phobius"/>
    </source>
</evidence>
<feature type="transmembrane region" description="Helical" evidence="12">
    <location>
        <begin position="86"/>
        <end position="103"/>
    </location>
</feature>
<evidence type="ECO:0000256" key="7">
    <source>
        <dbReference type="ARBA" id="ARBA00023136"/>
    </source>
</evidence>
<evidence type="ECO:0000256" key="8">
    <source>
        <dbReference type="ARBA" id="ARBA00023251"/>
    </source>
</evidence>
<keyword evidence="8" id="KW-0046">Antibiotic resistance</keyword>
<reference evidence="13" key="1">
    <citation type="submission" date="2012-02" db="EMBL/GenBank/DDBJ databases">
        <title>Whole genome shotgun sequence of Gordonia otitidis NBRC 100426.</title>
        <authorList>
            <person name="Yoshida I."/>
            <person name="Hosoyama A."/>
            <person name="Tsuchikane K."/>
            <person name="Katsumata H."/>
            <person name="Yamazaki S."/>
            <person name="Fujita N."/>
        </authorList>
    </citation>
    <scope>NUCLEOTIDE SEQUENCE [LARGE SCALE GENOMIC DNA]</scope>
    <source>
        <strain evidence="13">NBRC 100426</strain>
    </source>
</reference>
<evidence type="ECO:0000256" key="2">
    <source>
        <dbReference type="ARBA" id="ARBA00007822"/>
    </source>
</evidence>
<dbReference type="AlphaFoldDB" id="H5TTI5"/>
<keyword evidence="3" id="KW-0813">Transport</keyword>
<dbReference type="Proteomes" id="UP000005038">
    <property type="component" value="Unassembled WGS sequence"/>
</dbReference>
<name>H5TTI5_GORO1</name>
<dbReference type="SUPFAM" id="SSF103481">
    <property type="entry name" value="Multidrug resistance efflux transporter EmrE"/>
    <property type="match status" value="1"/>
</dbReference>
<dbReference type="STRING" id="1108044.GOOTI_239_00400"/>
<keyword evidence="7 12" id="KW-0472">Membrane</keyword>
<dbReference type="InterPro" id="IPR000390">
    <property type="entry name" value="Small_drug/metabolite_transptr"/>
</dbReference>
<dbReference type="InterPro" id="IPR037185">
    <property type="entry name" value="EmrE-like"/>
</dbReference>
<comment type="subcellular location">
    <subcellularLocation>
        <location evidence="1 11">Cell membrane</location>
        <topology evidence="1 11">Multi-pass membrane protein</topology>
    </subcellularLocation>
</comment>
<evidence type="ECO:0000256" key="5">
    <source>
        <dbReference type="ARBA" id="ARBA00022692"/>
    </source>
</evidence>